<feature type="non-terminal residue" evidence="3">
    <location>
        <position position="1"/>
    </location>
</feature>
<dbReference type="Proteomes" id="UP000681720">
    <property type="component" value="Unassembled WGS sequence"/>
</dbReference>
<evidence type="ECO:0000256" key="1">
    <source>
        <dbReference type="SAM" id="MobiDB-lite"/>
    </source>
</evidence>
<evidence type="ECO:0000313" key="3">
    <source>
        <dbReference type="EMBL" id="CAF4504964.1"/>
    </source>
</evidence>
<gene>
    <name evidence="3" type="ORF">GIL414_LOCUS34913</name>
    <name evidence="2" type="ORF">SMN809_LOCUS34070</name>
</gene>
<dbReference type="EMBL" id="CAJOBJ010081933">
    <property type="protein sequence ID" value="CAF4504964.1"/>
    <property type="molecule type" value="Genomic_DNA"/>
</dbReference>
<comment type="caution">
    <text evidence="3">The sequence shown here is derived from an EMBL/GenBank/DDBJ whole genome shotgun (WGS) entry which is preliminary data.</text>
</comment>
<organism evidence="3 4">
    <name type="scientific">Rotaria magnacalcarata</name>
    <dbReference type="NCBI Taxonomy" id="392030"/>
    <lineage>
        <taxon>Eukaryota</taxon>
        <taxon>Metazoa</taxon>
        <taxon>Spiralia</taxon>
        <taxon>Gnathifera</taxon>
        <taxon>Rotifera</taxon>
        <taxon>Eurotatoria</taxon>
        <taxon>Bdelloidea</taxon>
        <taxon>Philodinida</taxon>
        <taxon>Philodinidae</taxon>
        <taxon>Rotaria</taxon>
    </lineage>
</organism>
<name>A0A8S2XLE5_9BILA</name>
<evidence type="ECO:0000313" key="4">
    <source>
        <dbReference type="Proteomes" id="UP000681720"/>
    </source>
</evidence>
<feature type="non-terminal residue" evidence="3">
    <location>
        <position position="55"/>
    </location>
</feature>
<feature type="region of interest" description="Disordered" evidence="1">
    <location>
        <begin position="34"/>
        <end position="55"/>
    </location>
</feature>
<dbReference type="AlphaFoldDB" id="A0A8S2XLE5"/>
<protein>
    <submittedName>
        <fullName evidence="3">Uncharacterized protein</fullName>
    </submittedName>
</protein>
<sequence>EYSMEVMVITNEGRFRSRPAKVRTLKDEFSNTHRHSLYEPPTQTQLKMKRTETFD</sequence>
<reference evidence="3" key="1">
    <citation type="submission" date="2021-02" db="EMBL/GenBank/DDBJ databases">
        <authorList>
            <person name="Nowell W R."/>
        </authorList>
    </citation>
    <scope>NUCLEOTIDE SEQUENCE</scope>
</reference>
<accession>A0A8S2XLE5</accession>
<dbReference type="Proteomes" id="UP000676336">
    <property type="component" value="Unassembled WGS sequence"/>
</dbReference>
<evidence type="ECO:0000313" key="2">
    <source>
        <dbReference type="EMBL" id="CAF4481937.1"/>
    </source>
</evidence>
<proteinExistence type="predicted"/>
<dbReference type="EMBL" id="CAJOBI010077030">
    <property type="protein sequence ID" value="CAF4481937.1"/>
    <property type="molecule type" value="Genomic_DNA"/>
</dbReference>